<protein>
    <submittedName>
        <fullName evidence="2">Uncharacterized protein</fullName>
    </submittedName>
</protein>
<evidence type="ECO:0000313" key="3">
    <source>
        <dbReference type="Proteomes" id="UP001595979"/>
    </source>
</evidence>
<keyword evidence="1" id="KW-0812">Transmembrane</keyword>
<comment type="caution">
    <text evidence="2">The sequence shown here is derived from an EMBL/GenBank/DDBJ whole genome shotgun (WGS) entry which is preliminary data.</text>
</comment>
<dbReference type="EMBL" id="JBHSOH010000020">
    <property type="protein sequence ID" value="MFC5849452.1"/>
    <property type="molecule type" value="Genomic_DNA"/>
</dbReference>
<accession>A0ABW1DMU2</accession>
<keyword evidence="3" id="KW-1185">Reference proteome</keyword>
<keyword evidence="1" id="KW-0472">Membrane</keyword>
<sequence>MPDVPRVPLQELGKEALYLFLPLPWILGLIVVAGLAFVVIWPDSIIKALTLASVVVGVYALLVIVYRLSKSRAIPAWIEWHSVPSVLRPGPNRAPKPILYEADLQGGTSRPQRGRP</sequence>
<evidence type="ECO:0000256" key="1">
    <source>
        <dbReference type="SAM" id="Phobius"/>
    </source>
</evidence>
<evidence type="ECO:0000313" key="2">
    <source>
        <dbReference type="EMBL" id="MFC5849452.1"/>
    </source>
</evidence>
<organism evidence="2 3">
    <name type="scientific">Deinococcus petrolearius</name>
    <dbReference type="NCBI Taxonomy" id="1751295"/>
    <lineage>
        <taxon>Bacteria</taxon>
        <taxon>Thermotogati</taxon>
        <taxon>Deinococcota</taxon>
        <taxon>Deinococci</taxon>
        <taxon>Deinococcales</taxon>
        <taxon>Deinococcaceae</taxon>
        <taxon>Deinococcus</taxon>
    </lineage>
</organism>
<reference evidence="3" key="1">
    <citation type="journal article" date="2019" name="Int. J. Syst. Evol. Microbiol.">
        <title>The Global Catalogue of Microorganisms (GCM) 10K type strain sequencing project: providing services to taxonomists for standard genome sequencing and annotation.</title>
        <authorList>
            <consortium name="The Broad Institute Genomics Platform"/>
            <consortium name="The Broad Institute Genome Sequencing Center for Infectious Disease"/>
            <person name="Wu L."/>
            <person name="Ma J."/>
        </authorList>
    </citation>
    <scope>NUCLEOTIDE SEQUENCE [LARGE SCALE GENOMIC DNA]</scope>
    <source>
        <strain evidence="3">CGMCC 1.15053</strain>
    </source>
</reference>
<dbReference type="RefSeq" id="WP_380050608.1">
    <property type="nucleotide sequence ID" value="NZ_JBHSOH010000020.1"/>
</dbReference>
<proteinExistence type="predicted"/>
<feature type="transmembrane region" description="Helical" evidence="1">
    <location>
        <begin position="16"/>
        <end position="39"/>
    </location>
</feature>
<feature type="transmembrane region" description="Helical" evidence="1">
    <location>
        <begin position="45"/>
        <end position="66"/>
    </location>
</feature>
<dbReference type="Proteomes" id="UP001595979">
    <property type="component" value="Unassembled WGS sequence"/>
</dbReference>
<gene>
    <name evidence="2" type="ORF">ACFPQ6_14155</name>
</gene>
<name>A0ABW1DMU2_9DEIO</name>
<keyword evidence="1" id="KW-1133">Transmembrane helix</keyword>